<dbReference type="EMBL" id="CP015520">
    <property type="protein sequence ID" value="ANF23609.1"/>
    <property type="molecule type" value="Genomic_DNA"/>
</dbReference>
<name>A0A172WJT3_9EURY</name>
<evidence type="ECO:0008006" key="3">
    <source>
        <dbReference type="Google" id="ProtNLM"/>
    </source>
</evidence>
<reference evidence="2" key="1">
    <citation type="journal article" date="2016" name="Syst. Appl. Microbiol.">
        <title>Thermococcus piezophilus sp. nov., a novel hyperthermophilic and piezophilic archaeon with a broad pressure range for growth, isolated from a deepest hydrothermal vent at the Mid-Cayman Rise.</title>
        <authorList>
            <person name="Dalmasso C."/>
            <person name="Oger P."/>
            <person name="Selva G."/>
            <person name="Courtine D."/>
            <person name="L'Haridon S."/>
            <person name="Garlaschelli A."/>
            <person name="Roussel E."/>
            <person name="Miyazaki J."/>
            <person name="Reveillaud J."/>
            <person name="Jebbar M."/>
            <person name="Takai K."/>
            <person name="Maignien L."/>
            <person name="Alain K."/>
        </authorList>
    </citation>
    <scope>NUCLEOTIDE SEQUENCE [LARGE SCALE GENOMIC DNA]</scope>
    <source>
        <strain evidence="2">CDGS</strain>
    </source>
</reference>
<accession>A0A172WJT3</accession>
<dbReference type="AlphaFoldDB" id="A0A172WJT3"/>
<protein>
    <recommendedName>
        <fullName evidence="3">DUF1850 domain-containing protein</fullName>
    </recommendedName>
</protein>
<dbReference type="Pfam" id="PF08905">
    <property type="entry name" value="DUF1850"/>
    <property type="match status" value="1"/>
</dbReference>
<organism evidence="1 2">
    <name type="scientific">Thermococcus piezophilus</name>
    <dbReference type="NCBI Taxonomy" id="1712654"/>
    <lineage>
        <taxon>Archaea</taxon>
        <taxon>Methanobacteriati</taxon>
        <taxon>Methanobacteriota</taxon>
        <taxon>Thermococci</taxon>
        <taxon>Thermococcales</taxon>
        <taxon>Thermococcaceae</taxon>
        <taxon>Thermococcus</taxon>
    </lineage>
</organism>
<evidence type="ECO:0000313" key="1">
    <source>
        <dbReference type="EMBL" id="ANF23609.1"/>
    </source>
</evidence>
<sequence length="137" mass="15437">MFIILFLPVKAVEISFDGGVHFYPPGSTIEITYIHSVERSTVVEVLVANTSGFYAVEMKWKDFGAGLPEDIQGTVGDYYVKHVSDYLGEDFSYWFIPLNHVNITVNGSPVLNSPEKALLVNFRIKRVPLILTLIGRW</sequence>
<dbReference type="KEGG" id="tpie:A7C91_07515"/>
<dbReference type="InterPro" id="IPR015001">
    <property type="entry name" value="DUF1850"/>
</dbReference>
<keyword evidence="2" id="KW-1185">Reference proteome</keyword>
<dbReference type="Proteomes" id="UP000076969">
    <property type="component" value="Chromosome"/>
</dbReference>
<proteinExistence type="predicted"/>
<gene>
    <name evidence="1" type="ORF">A7C91_07515</name>
</gene>
<dbReference type="STRING" id="1712654.A7C91_07515"/>
<evidence type="ECO:0000313" key="2">
    <source>
        <dbReference type="Proteomes" id="UP000076969"/>
    </source>
</evidence>